<name>A0A2Z5Y3S4_9ENTE</name>
<keyword evidence="2" id="KW-0812">Transmembrane</keyword>
<accession>A0A2Z5Y3S4</accession>
<dbReference type="PANTHER" id="PTHR33392:SF6">
    <property type="entry name" value="POLYISOPRENYL-TEICHOIC ACID--PEPTIDOGLYCAN TEICHOIC ACID TRANSFERASE TAGU"/>
    <property type="match status" value="1"/>
</dbReference>
<keyword evidence="2" id="KW-1133">Transmembrane helix</keyword>
<dbReference type="RefSeq" id="WP_015695300.1">
    <property type="nucleotide sequence ID" value="NZ_AP018492.1"/>
</dbReference>
<organism evidence="4 5">
    <name type="scientific">Melissococcus plutonius</name>
    <dbReference type="NCBI Taxonomy" id="33970"/>
    <lineage>
        <taxon>Bacteria</taxon>
        <taxon>Bacillati</taxon>
        <taxon>Bacillota</taxon>
        <taxon>Bacilli</taxon>
        <taxon>Lactobacillales</taxon>
        <taxon>Enterococcaceae</taxon>
        <taxon>Melissococcus</taxon>
    </lineage>
</organism>
<evidence type="ECO:0000259" key="3">
    <source>
        <dbReference type="Pfam" id="PF03816"/>
    </source>
</evidence>
<feature type="transmembrane region" description="Helical" evidence="2">
    <location>
        <begin position="7"/>
        <end position="31"/>
    </location>
</feature>
<dbReference type="InterPro" id="IPR050922">
    <property type="entry name" value="LytR/CpsA/Psr_CW_biosynth"/>
</dbReference>
<feature type="domain" description="Cell envelope-related transcriptional attenuator" evidence="3">
    <location>
        <begin position="85"/>
        <end position="227"/>
    </location>
</feature>
<evidence type="ECO:0000313" key="5">
    <source>
        <dbReference type="Proteomes" id="UP000269226"/>
    </source>
</evidence>
<dbReference type="EMBL" id="AP018492">
    <property type="protein sequence ID" value="BBC61486.1"/>
    <property type="molecule type" value="Genomic_DNA"/>
</dbReference>
<reference evidence="4 5" key="1">
    <citation type="submission" date="2018-01" db="EMBL/GenBank/DDBJ databases">
        <title>Whole genome sequence of Melissococcus plutonius DAT561.</title>
        <authorList>
            <person name="Okumura K."/>
            <person name="Takamatsu D."/>
            <person name="Okura M."/>
        </authorList>
    </citation>
    <scope>NUCLEOTIDE SEQUENCE [LARGE SCALE GENOMIC DNA]</scope>
    <source>
        <strain evidence="4 5">DAT561</strain>
    </source>
</reference>
<dbReference type="GeneID" id="57043926"/>
<dbReference type="AlphaFoldDB" id="A0A2Z5Y3S4"/>
<dbReference type="PANTHER" id="PTHR33392">
    <property type="entry name" value="POLYISOPRENYL-TEICHOIC ACID--PEPTIDOGLYCAN TEICHOIC ACID TRANSFERASE TAGU"/>
    <property type="match status" value="1"/>
</dbReference>
<gene>
    <name evidence="4" type="ORF">DAT561_1387</name>
</gene>
<dbReference type="Pfam" id="PF03816">
    <property type="entry name" value="LytR_cpsA_psr"/>
    <property type="match status" value="1"/>
</dbReference>
<dbReference type="InterPro" id="IPR004474">
    <property type="entry name" value="LytR_CpsA_psr"/>
</dbReference>
<dbReference type="Proteomes" id="UP000269226">
    <property type="component" value="Chromosome"/>
</dbReference>
<evidence type="ECO:0000313" key="4">
    <source>
        <dbReference type="EMBL" id="BBC61486.1"/>
    </source>
</evidence>
<dbReference type="Gene3D" id="3.40.630.190">
    <property type="entry name" value="LCP protein"/>
    <property type="match status" value="1"/>
</dbReference>
<keyword evidence="2" id="KW-0472">Membrane</keyword>
<evidence type="ECO:0000256" key="1">
    <source>
        <dbReference type="ARBA" id="ARBA00006068"/>
    </source>
</evidence>
<sequence length="312" mass="35409">MSKTKKVIITIFGIIAVFIVLTVGVSAKFYFDVSKSMEKTYEPIGKSKNTNKLYRRNVDFKKQEAFSVLLLGIDTGDMGRTDQGRSDTIMIAVVNPKKKKTVLVSIARDTYTEIVGRKVHDKINHAYAYGGISMAADTVSKLLDIPIDYYVSMNMGGMEELVNSIDGITIQNTLAFTQDNHSFPIGELHLDGDETLAYTRMRYEDPHGDYGRQERQRNVIKAITNKTVNLSSLTKYHSILDAVESNMKTNLKWSEMKSVIIDDRQAFYQIDSDQLKGESFMENNISYEKIQPSELQRIKLKLKTVLNKSNDQ</sequence>
<dbReference type="NCBIfam" id="TIGR00350">
    <property type="entry name" value="lytR_cpsA_psr"/>
    <property type="match status" value="1"/>
</dbReference>
<evidence type="ECO:0000256" key="2">
    <source>
        <dbReference type="SAM" id="Phobius"/>
    </source>
</evidence>
<proteinExistence type="inferred from homology"/>
<protein>
    <submittedName>
        <fullName evidence="4">Cell envelope-associated transcriptional attenuator LytR-CpsA-Psr, subfamily F2</fullName>
    </submittedName>
</protein>
<comment type="similarity">
    <text evidence="1">Belongs to the LytR/CpsA/Psr (LCP) family.</text>
</comment>